<dbReference type="Proteomes" id="UP001603857">
    <property type="component" value="Unassembled WGS sequence"/>
</dbReference>
<feature type="compositionally biased region" description="Basic and acidic residues" evidence="1">
    <location>
        <begin position="1"/>
        <end position="11"/>
    </location>
</feature>
<dbReference type="AlphaFoldDB" id="A0ABD1LDU6"/>
<feature type="compositionally biased region" description="Low complexity" evidence="1">
    <location>
        <begin position="19"/>
        <end position="29"/>
    </location>
</feature>
<reference evidence="2 3" key="1">
    <citation type="submission" date="2024-08" db="EMBL/GenBank/DDBJ databases">
        <title>Insights into the chromosomal genome structure of Flemingia macrophylla.</title>
        <authorList>
            <person name="Ding Y."/>
            <person name="Zhao Y."/>
            <person name="Bi W."/>
            <person name="Wu M."/>
            <person name="Zhao G."/>
            <person name="Gong Y."/>
            <person name="Li W."/>
            <person name="Zhang P."/>
        </authorList>
    </citation>
    <scope>NUCLEOTIDE SEQUENCE [LARGE SCALE GENOMIC DNA]</scope>
    <source>
        <strain evidence="2">DYQJB</strain>
        <tissue evidence="2">Leaf</tissue>
    </source>
</reference>
<keyword evidence="3" id="KW-1185">Reference proteome</keyword>
<protein>
    <submittedName>
        <fullName evidence="2">Uncharacterized protein</fullName>
    </submittedName>
</protein>
<evidence type="ECO:0000313" key="3">
    <source>
        <dbReference type="Proteomes" id="UP001603857"/>
    </source>
</evidence>
<proteinExistence type="predicted"/>
<accession>A0ABD1LDU6</accession>
<dbReference type="EMBL" id="JBGMDY010000009">
    <property type="protein sequence ID" value="KAL2321608.1"/>
    <property type="molecule type" value="Genomic_DNA"/>
</dbReference>
<sequence length="97" mass="10438">MKKRKQEEKAYLKASKMNCESSSSSSSESSDSDCDCNQVVDMKSIRAGVGVVAPVLRDESPLPKTSIVEDASMNRGALELFLREDNTDVGFTGATAT</sequence>
<evidence type="ECO:0000313" key="2">
    <source>
        <dbReference type="EMBL" id="KAL2321608.1"/>
    </source>
</evidence>
<feature type="region of interest" description="Disordered" evidence="1">
    <location>
        <begin position="1"/>
        <end position="35"/>
    </location>
</feature>
<organism evidence="2 3">
    <name type="scientific">Flemingia macrophylla</name>
    <dbReference type="NCBI Taxonomy" id="520843"/>
    <lineage>
        <taxon>Eukaryota</taxon>
        <taxon>Viridiplantae</taxon>
        <taxon>Streptophyta</taxon>
        <taxon>Embryophyta</taxon>
        <taxon>Tracheophyta</taxon>
        <taxon>Spermatophyta</taxon>
        <taxon>Magnoliopsida</taxon>
        <taxon>eudicotyledons</taxon>
        <taxon>Gunneridae</taxon>
        <taxon>Pentapetalae</taxon>
        <taxon>rosids</taxon>
        <taxon>fabids</taxon>
        <taxon>Fabales</taxon>
        <taxon>Fabaceae</taxon>
        <taxon>Papilionoideae</taxon>
        <taxon>50 kb inversion clade</taxon>
        <taxon>NPAAA clade</taxon>
        <taxon>indigoferoid/millettioid clade</taxon>
        <taxon>Phaseoleae</taxon>
        <taxon>Flemingia</taxon>
    </lineage>
</organism>
<comment type="caution">
    <text evidence="2">The sequence shown here is derived from an EMBL/GenBank/DDBJ whole genome shotgun (WGS) entry which is preliminary data.</text>
</comment>
<evidence type="ECO:0000256" key="1">
    <source>
        <dbReference type="SAM" id="MobiDB-lite"/>
    </source>
</evidence>
<name>A0ABD1LDU6_9FABA</name>
<gene>
    <name evidence="2" type="ORF">Fmac_025987</name>
</gene>